<feature type="domain" description="DNA methylase N-4/N-6" evidence="9">
    <location>
        <begin position="74"/>
        <end position="134"/>
    </location>
</feature>
<name>A0A7Z9BRP6_9CYAN</name>
<evidence type="ECO:0000256" key="3">
    <source>
        <dbReference type="ARBA" id="ARBA00022603"/>
    </source>
</evidence>
<organism evidence="10 11">
    <name type="scientific">Planktothrix serta PCC 8927</name>
    <dbReference type="NCBI Taxonomy" id="671068"/>
    <lineage>
        <taxon>Bacteria</taxon>
        <taxon>Bacillati</taxon>
        <taxon>Cyanobacteriota</taxon>
        <taxon>Cyanophyceae</taxon>
        <taxon>Oscillatoriophycideae</taxon>
        <taxon>Oscillatoriales</taxon>
        <taxon>Microcoleaceae</taxon>
        <taxon>Planktothrix</taxon>
    </lineage>
</organism>
<evidence type="ECO:0000313" key="11">
    <source>
        <dbReference type="Proteomes" id="UP000184550"/>
    </source>
</evidence>
<evidence type="ECO:0000256" key="7">
    <source>
        <dbReference type="ARBA" id="ARBA00023125"/>
    </source>
</evidence>
<dbReference type="AlphaFoldDB" id="A0A7Z9BRP6"/>
<evidence type="ECO:0000256" key="4">
    <source>
        <dbReference type="ARBA" id="ARBA00022679"/>
    </source>
</evidence>
<dbReference type="InterPro" id="IPR002941">
    <property type="entry name" value="DNA_methylase_N4/N6"/>
</dbReference>
<comment type="caution">
    <text evidence="10">The sequence shown here is derived from an EMBL/GenBank/DDBJ whole genome shotgun (WGS) entry which is preliminary data.</text>
</comment>
<evidence type="ECO:0000256" key="1">
    <source>
        <dbReference type="ARBA" id="ARBA00010203"/>
    </source>
</evidence>
<dbReference type="EMBL" id="CZCU02000148">
    <property type="protein sequence ID" value="VXD21118.1"/>
    <property type="molecule type" value="Genomic_DNA"/>
</dbReference>
<dbReference type="PROSITE" id="PS00093">
    <property type="entry name" value="N4_MTASE"/>
    <property type="match status" value="1"/>
</dbReference>
<proteinExistence type="inferred from homology"/>
<dbReference type="GO" id="GO:0003677">
    <property type="term" value="F:DNA binding"/>
    <property type="evidence" value="ECO:0007669"/>
    <property type="project" value="UniProtKB-KW"/>
</dbReference>
<keyword evidence="3 10" id="KW-0489">Methyltransferase</keyword>
<dbReference type="Pfam" id="PF01555">
    <property type="entry name" value="N6_N4_Mtase"/>
    <property type="match status" value="1"/>
</dbReference>
<evidence type="ECO:0000256" key="5">
    <source>
        <dbReference type="ARBA" id="ARBA00022691"/>
    </source>
</evidence>
<dbReference type="InterPro" id="IPR017985">
    <property type="entry name" value="MeTrfase_CN4_CS"/>
</dbReference>
<keyword evidence="4 10" id="KW-0808">Transferase</keyword>
<dbReference type="GO" id="GO:0015667">
    <property type="term" value="F:site-specific DNA-methyltransferase (cytosine-N4-specific) activity"/>
    <property type="evidence" value="ECO:0007669"/>
    <property type="project" value="UniProtKB-EC"/>
</dbReference>
<keyword evidence="6" id="KW-0680">Restriction system</keyword>
<sequence length="499" mass="57212">MAIALFYDIIINLDTYPVTNKPVFLEQPSQNCIDSQPSSLDKITGLDNQLKQYFSEQLFLKSELNRTLVSFQANKTKALYRCFKYKEAFSASLVEYLLKKYNINQGNILDPFAGSGTTLCAANSQGINAEGIELLPIGQEIINTRKIIDYDLSLEDLTRIQYWKDQKPWLKTKELDPLLELRITKGAYPEETKASIEKYRGALLQENEQVKSLLRFALLCVLEEVSYTRKDGQYLRWDYRSNHQQGKTHFNKGEILNFEKAIINKLDEIIQDIQPTSQQLELFSRNSNKGNLKLYNGSCLDILPSFPENIYDAVITSPPYCNRYDYTRTYALELALLGVPEKELVQLRQQMLSCTVENKAKDLLKINPDWKTAINVTDNQDLLQSILNYLEEQKAQGLLNNNGITRMIRGYFYEMACVIQECGRVMKPDTYLIMVNDNVRYAGISISVDLILSKIAEDLGFSVENILVLPNGKGNSSQQMGLHGREALRKCIYIWRKAK</sequence>
<keyword evidence="7" id="KW-0238">DNA-binding</keyword>
<evidence type="ECO:0000256" key="2">
    <source>
        <dbReference type="ARBA" id="ARBA00012185"/>
    </source>
</evidence>
<dbReference type="GO" id="GO:0032259">
    <property type="term" value="P:methylation"/>
    <property type="evidence" value="ECO:0007669"/>
    <property type="project" value="UniProtKB-KW"/>
</dbReference>
<accession>A0A7Z9BRP6</accession>
<reference evidence="10" key="1">
    <citation type="submission" date="2019-10" db="EMBL/GenBank/DDBJ databases">
        <authorList>
            <consortium name="Genoscope - CEA"/>
            <person name="William W."/>
        </authorList>
    </citation>
    <scope>NUCLEOTIDE SEQUENCE [LARGE SCALE GENOMIC DNA]</scope>
    <source>
        <strain evidence="10">BBR_PRJEB10992</strain>
    </source>
</reference>
<evidence type="ECO:0000259" key="9">
    <source>
        <dbReference type="Pfam" id="PF01555"/>
    </source>
</evidence>
<gene>
    <name evidence="10" type="primary">avaIM</name>
    <name evidence="10" type="ORF">PL8927_710058</name>
</gene>
<protein>
    <recommendedName>
        <fullName evidence="2">site-specific DNA-methyltransferase (cytosine-N(4)-specific)</fullName>
        <ecNumber evidence="2">2.1.1.113</ecNumber>
    </recommendedName>
</protein>
<evidence type="ECO:0000256" key="8">
    <source>
        <dbReference type="ARBA" id="ARBA00049120"/>
    </source>
</evidence>
<dbReference type="InterPro" id="IPR029063">
    <property type="entry name" value="SAM-dependent_MTases_sf"/>
</dbReference>
<keyword evidence="11" id="KW-1185">Reference proteome</keyword>
<comment type="similarity">
    <text evidence="1">Belongs to the N(4)/N(6)-methyltransferase family. N(4) subfamily.</text>
</comment>
<evidence type="ECO:0000256" key="6">
    <source>
        <dbReference type="ARBA" id="ARBA00022747"/>
    </source>
</evidence>
<dbReference type="Gene3D" id="3.40.50.150">
    <property type="entry name" value="Vaccinia Virus protein VP39"/>
    <property type="match status" value="2"/>
</dbReference>
<comment type="catalytic activity">
    <reaction evidence="8">
        <text>a 2'-deoxycytidine in DNA + S-adenosyl-L-methionine = an N(4)-methyl-2'-deoxycytidine in DNA + S-adenosyl-L-homocysteine + H(+)</text>
        <dbReference type="Rhea" id="RHEA:16857"/>
        <dbReference type="Rhea" id="RHEA-COMP:11369"/>
        <dbReference type="Rhea" id="RHEA-COMP:13674"/>
        <dbReference type="ChEBI" id="CHEBI:15378"/>
        <dbReference type="ChEBI" id="CHEBI:57856"/>
        <dbReference type="ChEBI" id="CHEBI:59789"/>
        <dbReference type="ChEBI" id="CHEBI:85452"/>
        <dbReference type="ChEBI" id="CHEBI:137933"/>
        <dbReference type="EC" id="2.1.1.113"/>
    </reaction>
</comment>
<evidence type="ECO:0000313" key="10">
    <source>
        <dbReference type="EMBL" id="VXD21118.1"/>
    </source>
</evidence>
<dbReference type="GO" id="GO:0009307">
    <property type="term" value="P:DNA restriction-modification system"/>
    <property type="evidence" value="ECO:0007669"/>
    <property type="project" value="UniProtKB-KW"/>
</dbReference>
<dbReference type="SUPFAM" id="SSF53335">
    <property type="entry name" value="S-adenosyl-L-methionine-dependent methyltransferases"/>
    <property type="match status" value="2"/>
</dbReference>
<dbReference type="EC" id="2.1.1.113" evidence="2"/>
<dbReference type="GO" id="GO:0008170">
    <property type="term" value="F:N-methyltransferase activity"/>
    <property type="evidence" value="ECO:0007669"/>
    <property type="project" value="InterPro"/>
</dbReference>
<dbReference type="RefSeq" id="WP_231506039.1">
    <property type="nucleotide sequence ID" value="NZ_LR734876.1"/>
</dbReference>
<dbReference type="Proteomes" id="UP000184550">
    <property type="component" value="Unassembled WGS sequence"/>
</dbReference>
<keyword evidence="5" id="KW-0949">S-adenosyl-L-methionine</keyword>